<evidence type="ECO:0000313" key="5">
    <source>
        <dbReference type="EMBL" id="QLH13224.1"/>
    </source>
</evidence>
<evidence type="ECO:0000313" key="7">
    <source>
        <dbReference type="Proteomes" id="UP000273626"/>
    </source>
</evidence>
<dbReference type="PANTHER" id="PTHR43072">
    <property type="entry name" value="N-ACETYLTRANSFERASE"/>
    <property type="match status" value="1"/>
</dbReference>
<dbReference type="InterPro" id="IPR000182">
    <property type="entry name" value="GNAT_dom"/>
</dbReference>
<evidence type="ECO:0000256" key="1">
    <source>
        <dbReference type="ARBA" id="ARBA00022679"/>
    </source>
</evidence>
<dbReference type="Gene3D" id="3.40.630.30">
    <property type="match status" value="1"/>
</dbReference>
<proteinExistence type="predicted"/>
<dbReference type="GeneID" id="51369297"/>
<dbReference type="Pfam" id="PF13420">
    <property type="entry name" value="Acetyltransf_4"/>
    <property type="match status" value="1"/>
</dbReference>
<dbReference type="Proteomes" id="UP000273626">
    <property type="component" value="Unassembled WGS sequence"/>
</dbReference>
<dbReference type="EMBL" id="CP058689">
    <property type="protein sequence ID" value="QLH13224.1"/>
    <property type="molecule type" value="Genomic_DNA"/>
</dbReference>
<reference evidence="4 8" key="2">
    <citation type="submission" date="2019-01" db="EMBL/GenBank/DDBJ databases">
        <title>Complete Genome Sequence and Annotation of the Paracoccus pantotrophus type strain DSM 2944.</title>
        <authorList>
            <person name="Bockwoldt J.A."/>
            <person name="Zimmermann M."/>
            <person name="Tiso T."/>
            <person name="Blank L.M."/>
        </authorList>
    </citation>
    <scope>NUCLEOTIDE SEQUENCE [LARGE SCALE GENOMIC DNA]</scope>
    <source>
        <strain evidence="4 8">DSM 2944</strain>
    </source>
</reference>
<dbReference type="PROSITE" id="PS51186">
    <property type="entry name" value="GNAT"/>
    <property type="match status" value="1"/>
</dbReference>
<evidence type="ECO:0000313" key="8">
    <source>
        <dbReference type="Proteomes" id="UP000326453"/>
    </source>
</evidence>
<dbReference type="SUPFAM" id="SSF55729">
    <property type="entry name" value="Acyl-CoA N-acyltransferases (Nat)"/>
    <property type="match status" value="1"/>
</dbReference>
<dbReference type="GO" id="GO:0016747">
    <property type="term" value="F:acyltransferase activity, transferring groups other than amino-acyl groups"/>
    <property type="evidence" value="ECO:0007669"/>
    <property type="project" value="InterPro"/>
</dbReference>
<dbReference type="OrthoDB" id="5459937at2"/>
<feature type="domain" description="N-acetyltransferase" evidence="3">
    <location>
        <begin position="1"/>
        <end position="162"/>
    </location>
</feature>
<evidence type="ECO:0000256" key="2">
    <source>
        <dbReference type="ARBA" id="ARBA00023315"/>
    </source>
</evidence>
<dbReference type="AlphaFoldDB" id="A0A1I5J748"/>
<organism evidence="5 9">
    <name type="scientific">Paracoccus pantotrophus</name>
    <name type="common">Thiosphaera pantotropha</name>
    <dbReference type="NCBI Taxonomy" id="82367"/>
    <lineage>
        <taxon>Bacteria</taxon>
        <taxon>Pseudomonadati</taxon>
        <taxon>Pseudomonadota</taxon>
        <taxon>Alphaproteobacteria</taxon>
        <taxon>Rhodobacterales</taxon>
        <taxon>Paracoccaceae</taxon>
        <taxon>Paracoccus</taxon>
    </lineage>
</organism>
<accession>A0A1I5J748</accession>
<dbReference type="Proteomes" id="UP000326453">
    <property type="component" value="Chromosome 2"/>
</dbReference>
<evidence type="ECO:0000313" key="6">
    <source>
        <dbReference type="EMBL" id="RKS44846.1"/>
    </source>
</evidence>
<dbReference type="KEGG" id="ppan:ESD82_01925"/>
<dbReference type="CDD" id="cd04301">
    <property type="entry name" value="NAT_SF"/>
    <property type="match status" value="1"/>
</dbReference>
<evidence type="ECO:0000313" key="9">
    <source>
        <dbReference type="Proteomes" id="UP000509322"/>
    </source>
</evidence>
<reference evidence="6 7" key="1">
    <citation type="submission" date="2018-10" db="EMBL/GenBank/DDBJ databases">
        <title>Genomic Encyclopedia of Archaeal and Bacterial Type Strains, Phase II (KMG-II): from individual species to whole genera.</title>
        <authorList>
            <person name="Goeker M."/>
        </authorList>
    </citation>
    <scope>NUCLEOTIDE SEQUENCE [LARGE SCALE GENOMIC DNA]</scope>
    <source>
        <strain evidence="7">ATCC 35512 / DSM 2944 / CIP 106514 / LMD 82.5 / NBRC 102493 / NCCB 82005 / GB17</strain>
        <strain evidence="6">DSM 2944</strain>
    </source>
</reference>
<evidence type="ECO:0000259" key="3">
    <source>
        <dbReference type="PROSITE" id="PS51186"/>
    </source>
</evidence>
<gene>
    <name evidence="6" type="ORF">BDE18_3702</name>
    <name evidence="4" type="ORF">ESD82_01925</name>
    <name evidence="5" type="ORF">HYQ43_02720</name>
</gene>
<name>A0A1I5J748_PARPN</name>
<dbReference type="EMBL" id="CP044423">
    <property type="protein sequence ID" value="QFG34980.1"/>
    <property type="molecule type" value="Genomic_DNA"/>
</dbReference>
<keyword evidence="7" id="KW-1185">Reference proteome</keyword>
<protein>
    <submittedName>
        <fullName evidence="4 5">N-acetyltransferase</fullName>
    </submittedName>
    <submittedName>
        <fullName evidence="6">Phosphinothricin acetyltransferase</fullName>
    </submittedName>
</protein>
<reference evidence="5 9" key="3">
    <citation type="submission" date="2020-07" db="EMBL/GenBank/DDBJ databases">
        <title>The complete genome of Paracoccus pantotrophus ACCC 10489.</title>
        <authorList>
            <person name="Si Y."/>
        </authorList>
    </citation>
    <scope>NUCLEOTIDE SEQUENCE [LARGE SCALE GENOMIC DNA]</scope>
    <source>
        <strain evidence="5 9">ACCC10489</strain>
    </source>
</reference>
<evidence type="ECO:0000313" key="4">
    <source>
        <dbReference type="EMBL" id="QFG34980.1"/>
    </source>
</evidence>
<keyword evidence="1 5" id="KW-0808">Transferase</keyword>
<keyword evidence="2" id="KW-0012">Acyltransferase</keyword>
<dbReference type="PANTHER" id="PTHR43072:SF23">
    <property type="entry name" value="UPF0039 PROTEIN C11D3.02C"/>
    <property type="match status" value="1"/>
</dbReference>
<dbReference type="RefSeq" id="WP_074990839.1">
    <property type="nucleotide sequence ID" value="NZ_CP038206.1"/>
</dbReference>
<dbReference type="InterPro" id="IPR016181">
    <property type="entry name" value="Acyl_CoA_acyltransferase"/>
</dbReference>
<dbReference type="EMBL" id="RBLI01000002">
    <property type="protein sequence ID" value="RKS44846.1"/>
    <property type="molecule type" value="Genomic_DNA"/>
</dbReference>
<dbReference type="Proteomes" id="UP000509322">
    <property type="component" value="Chromosome 1"/>
</dbReference>
<sequence length="162" mass="17488">MMLRPATDRDIPAILAFWNPLIRETTITFSSEEKTAEGLARMIAGRLAAGRAFLVAEEAGAVLGLASYDQFRPGDGYAHCMEHTVILSPAAHGRGIGRALMAALEDHARVRGAHGMIAAVSAENEAGLAFHRAIGYREVGQVPQAGRKFGRWLDLVLLQKIL</sequence>